<evidence type="ECO:0000256" key="1">
    <source>
        <dbReference type="SAM" id="MobiDB-lite"/>
    </source>
</evidence>
<accession>A0A388M552</accession>
<organism evidence="5 6">
    <name type="scientific">Chara braunii</name>
    <name type="common">Braun's stonewort</name>
    <dbReference type="NCBI Taxonomy" id="69332"/>
    <lineage>
        <taxon>Eukaryota</taxon>
        <taxon>Viridiplantae</taxon>
        <taxon>Streptophyta</taxon>
        <taxon>Charophyceae</taxon>
        <taxon>Charales</taxon>
        <taxon>Characeae</taxon>
        <taxon>Chara</taxon>
    </lineage>
</organism>
<dbReference type="PANTHER" id="PTHR31172:SF3">
    <property type="entry name" value="STOMATAL CLOSURE-RELATED ACTIN-BINDING PROTEIN 1"/>
    <property type="match status" value="1"/>
</dbReference>
<evidence type="ECO:0000313" key="6">
    <source>
        <dbReference type="Proteomes" id="UP000265515"/>
    </source>
</evidence>
<evidence type="ECO:0000259" key="3">
    <source>
        <dbReference type="Pfam" id="PF16712"/>
    </source>
</evidence>
<dbReference type="Pfam" id="PF16709">
    <property type="entry name" value="SCAB-Ig"/>
    <property type="match status" value="1"/>
</dbReference>
<dbReference type="PANTHER" id="PTHR31172">
    <property type="entry name" value="STOMATAL CLOSURE-RELATED ACTIN-BINDING PROTEIN 1"/>
    <property type="match status" value="1"/>
</dbReference>
<comment type="caution">
    <text evidence="5">The sequence shown here is derived from an EMBL/GenBank/DDBJ whole genome shotgun (WGS) entry which is preliminary data.</text>
</comment>
<dbReference type="AlphaFoldDB" id="A0A388M552"/>
<feature type="domain" description="Stomatal closure-related actin-binding protein Ig" evidence="2">
    <location>
        <begin position="586"/>
        <end position="681"/>
    </location>
</feature>
<dbReference type="Pfam" id="PF17684">
    <property type="entry name" value="SCAB-PH"/>
    <property type="match status" value="1"/>
</dbReference>
<feature type="domain" description="Stomatal closure-related actin-binding protein PH" evidence="4">
    <location>
        <begin position="687"/>
        <end position="781"/>
    </location>
</feature>
<dbReference type="OrthoDB" id="2014217at2759"/>
<feature type="region of interest" description="Disordered" evidence="1">
    <location>
        <begin position="1"/>
        <end position="344"/>
    </location>
</feature>
<dbReference type="Gene3D" id="2.60.40.2700">
    <property type="match status" value="1"/>
</dbReference>
<feature type="compositionally biased region" description="Polar residues" evidence="1">
    <location>
        <begin position="802"/>
        <end position="813"/>
    </location>
</feature>
<dbReference type="Gene3D" id="2.30.29.140">
    <property type="match status" value="1"/>
</dbReference>
<dbReference type="InterPro" id="IPR032015">
    <property type="entry name" value="SCAB-Ig"/>
</dbReference>
<protein>
    <submittedName>
        <fullName evidence="5">Uncharacterized protein</fullName>
    </submittedName>
</protein>
<dbReference type="Gramene" id="GBG89714">
    <property type="protein sequence ID" value="GBG89714"/>
    <property type="gene ID" value="CBR_g49567"/>
</dbReference>
<name>A0A388M552_CHABU</name>
<evidence type="ECO:0000313" key="5">
    <source>
        <dbReference type="EMBL" id="GBG89714.1"/>
    </source>
</evidence>
<feature type="domain" description="Stomatal closure-related actin-binding protein coiled-coil" evidence="3">
    <location>
        <begin position="410"/>
        <end position="573"/>
    </location>
</feature>
<feature type="compositionally biased region" description="Polar residues" evidence="1">
    <location>
        <begin position="302"/>
        <end position="319"/>
    </location>
</feature>
<dbReference type="GO" id="GO:0010119">
    <property type="term" value="P:regulation of stomatal movement"/>
    <property type="evidence" value="ECO:0007669"/>
    <property type="project" value="InterPro"/>
</dbReference>
<dbReference type="InterPro" id="IPR041144">
    <property type="entry name" value="SCAB-PH"/>
</dbReference>
<dbReference type="Pfam" id="PF16712">
    <property type="entry name" value="SCAB_CC"/>
    <property type="match status" value="1"/>
</dbReference>
<feature type="compositionally biased region" description="Polar residues" evidence="1">
    <location>
        <begin position="238"/>
        <end position="248"/>
    </location>
</feature>
<feature type="region of interest" description="Disordered" evidence="1">
    <location>
        <begin position="784"/>
        <end position="813"/>
    </location>
</feature>
<sequence length="813" mass="88907">MLTFLKSPGSARWRPSGSADTTGALGKVSISKLDRPELAQSPSVRSEHGGISTRSAGPATEVFSRGNGRSDSGPITETFFRGDRPSSGPVTENFSKGDRSVVPATDMFSRGDKSAGPSTETFYRGDRSAGPSTETFSRGDRSAGPSTETFSRGDRSAGPSTEMFSRGDRSAGPATETFSRGDRSAGPATETFSRGDRSSGPSTETFSRGGRSAFASSPGAEARNGSRSAAPTPRTELSRMSSLQSNGGQDELGRGSSLRSTPLIDLSRPPNPRSSSGPSTEPIRLPSSKSRYGSAVAGSERSGPSRTISIQASTASSRSGDLLRTRSHMSSISTESMDLDAEEPMTPTTRALLAREVAELALQQRRVPEGMRDLQHSFEKGQAAAGAAYSKIADELGGQQGNKRTQLGTQMLQSVTKRLSEMLKNVDKIREEDVAEAWRGCEASLGHWTARENEMQKEKTEVRKMAALFKQAHDDATRMVDEARLMAQEEIGLAREKVRRAEEITREVLASGSFGGKDQQAQIEELKKELIEARRIKMLHQPTMVSHLELQVAGMEKGLMEKAQEVVRLRREIDALKNPKKREPPYRLEGLEFLGSTLYIMPSAPEGKLPHPCDIQWYRIHPDGKVESIVGATTVRYAPEPYDVGAKLRVTLKYDRHMEILESSGPLDPSPGLEHFVDVLQKYGRAHFNCVVLEQNSEFTEKRSVHVLEISKDKIKLRKGRTTKVRDLYSPTMQLSGATGGGDMVSQTVLWQTRSKRILLKLESERERNAAIQLARRFLEDHVPPSVSQETDESSGVFAYTPSESGSMQEQAF</sequence>
<dbReference type="STRING" id="69332.A0A388M552"/>
<dbReference type="GO" id="GO:0003779">
    <property type="term" value="F:actin binding"/>
    <property type="evidence" value="ECO:0007669"/>
    <property type="project" value="InterPro"/>
</dbReference>
<dbReference type="EMBL" id="BFEA01000757">
    <property type="protein sequence ID" value="GBG89714.1"/>
    <property type="molecule type" value="Genomic_DNA"/>
</dbReference>
<dbReference type="GO" id="GO:0007015">
    <property type="term" value="P:actin filament organization"/>
    <property type="evidence" value="ECO:0007669"/>
    <property type="project" value="InterPro"/>
</dbReference>
<reference evidence="5 6" key="1">
    <citation type="journal article" date="2018" name="Cell">
        <title>The Chara Genome: Secondary Complexity and Implications for Plant Terrestrialization.</title>
        <authorList>
            <person name="Nishiyama T."/>
            <person name="Sakayama H."/>
            <person name="Vries J.D."/>
            <person name="Buschmann H."/>
            <person name="Saint-Marcoux D."/>
            <person name="Ullrich K.K."/>
            <person name="Haas F.B."/>
            <person name="Vanderstraeten L."/>
            <person name="Becker D."/>
            <person name="Lang D."/>
            <person name="Vosolsobe S."/>
            <person name="Rombauts S."/>
            <person name="Wilhelmsson P.K.I."/>
            <person name="Janitza P."/>
            <person name="Kern R."/>
            <person name="Heyl A."/>
            <person name="Rumpler F."/>
            <person name="Villalobos L.I.A.C."/>
            <person name="Clay J.M."/>
            <person name="Skokan R."/>
            <person name="Toyoda A."/>
            <person name="Suzuki Y."/>
            <person name="Kagoshima H."/>
            <person name="Schijlen E."/>
            <person name="Tajeshwar N."/>
            <person name="Catarino B."/>
            <person name="Hetherington A.J."/>
            <person name="Saltykova A."/>
            <person name="Bonnot C."/>
            <person name="Breuninger H."/>
            <person name="Symeonidi A."/>
            <person name="Radhakrishnan G.V."/>
            <person name="Van Nieuwerburgh F."/>
            <person name="Deforce D."/>
            <person name="Chang C."/>
            <person name="Karol K.G."/>
            <person name="Hedrich R."/>
            <person name="Ulvskov P."/>
            <person name="Glockner G."/>
            <person name="Delwiche C.F."/>
            <person name="Petrasek J."/>
            <person name="Van de Peer Y."/>
            <person name="Friml J."/>
            <person name="Beilby M."/>
            <person name="Dolan L."/>
            <person name="Kohara Y."/>
            <person name="Sugano S."/>
            <person name="Fujiyama A."/>
            <person name="Delaux P.-M."/>
            <person name="Quint M."/>
            <person name="TheiBen G."/>
            <person name="Hagemann M."/>
            <person name="Harholt J."/>
            <person name="Dunand C."/>
            <person name="Zachgo S."/>
            <person name="Langdale J."/>
            <person name="Maumus F."/>
            <person name="Straeten D.V.D."/>
            <person name="Gould S.B."/>
            <person name="Rensing S.A."/>
        </authorList>
    </citation>
    <scope>NUCLEOTIDE SEQUENCE [LARGE SCALE GENOMIC DNA]</scope>
    <source>
        <strain evidence="5 6">S276</strain>
    </source>
</reference>
<gene>
    <name evidence="5" type="ORF">CBR_g49567</name>
</gene>
<dbReference type="InterPro" id="IPR039640">
    <property type="entry name" value="SCAB"/>
</dbReference>
<evidence type="ECO:0000259" key="2">
    <source>
        <dbReference type="Pfam" id="PF16709"/>
    </source>
</evidence>
<proteinExistence type="predicted"/>
<dbReference type="Proteomes" id="UP000265515">
    <property type="component" value="Unassembled WGS sequence"/>
</dbReference>
<evidence type="ECO:0000259" key="4">
    <source>
        <dbReference type="Pfam" id="PF17684"/>
    </source>
</evidence>
<keyword evidence="6" id="KW-1185">Reference proteome</keyword>
<dbReference type="InterPro" id="IPR032009">
    <property type="entry name" value="SCAB_CC"/>
</dbReference>